<feature type="DNA-binding region" description="H-T-H motif" evidence="4">
    <location>
        <begin position="41"/>
        <end position="60"/>
    </location>
</feature>
<dbReference type="SUPFAM" id="SSF46689">
    <property type="entry name" value="Homeodomain-like"/>
    <property type="match status" value="1"/>
</dbReference>
<dbReference type="InterPro" id="IPR011075">
    <property type="entry name" value="TetR_C"/>
</dbReference>
<sequence>MHEDGSDRRPQRGRPRSEKADRAILDAAAALLAERGVADMSIEEVAARSGVAKTTIYRRWSSKGSLALDAFVDRFLRLQPLPDTGSLRSDLLRALRAWRRAVLEPETARSLTGLIAAAQDDPDLAAAWRQRVVEPIRGQWRTMFERAVERGEIPGDADVEVAIDVLFGPAYHRLLNGHLPITEGFVRAVVDYVVAGLGARE</sequence>
<dbReference type="Gene3D" id="1.10.357.10">
    <property type="entry name" value="Tetracycline Repressor, domain 2"/>
    <property type="match status" value="1"/>
</dbReference>
<dbReference type="Pfam" id="PF16859">
    <property type="entry name" value="TetR_C_11"/>
    <property type="match status" value="1"/>
</dbReference>
<dbReference type="PROSITE" id="PS50977">
    <property type="entry name" value="HTH_TETR_2"/>
    <property type="match status" value="1"/>
</dbReference>
<dbReference type="PRINTS" id="PR00455">
    <property type="entry name" value="HTHTETR"/>
</dbReference>
<dbReference type="InterPro" id="IPR009057">
    <property type="entry name" value="Homeodomain-like_sf"/>
</dbReference>
<evidence type="ECO:0000256" key="4">
    <source>
        <dbReference type="PROSITE-ProRule" id="PRU00335"/>
    </source>
</evidence>
<dbReference type="InterPro" id="IPR023772">
    <property type="entry name" value="DNA-bd_HTH_TetR-type_CS"/>
</dbReference>
<keyword evidence="3" id="KW-0804">Transcription</keyword>
<dbReference type="PANTHER" id="PTHR30055:SF148">
    <property type="entry name" value="TETR-FAMILY TRANSCRIPTIONAL REGULATOR"/>
    <property type="match status" value="1"/>
</dbReference>
<evidence type="ECO:0000313" key="8">
    <source>
        <dbReference type="Proteomes" id="UP000437736"/>
    </source>
</evidence>
<evidence type="ECO:0000256" key="2">
    <source>
        <dbReference type="ARBA" id="ARBA00023125"/>
    </source>
</evidence>
<name>A0ABW9QRT7_9ACTN</name>
<organism evidence="7 8">
    <name type="scientific">Acidiferrimicrobium australe</name>
    <dbReference type="NCBI Taxonomy" id="2664430"/>
    <lineage>
        <taxon>Bacteria</taxon>
        <taxon>Bacillati</taxon>
        <taxon>Actinomycetota</taxon>
        <taxon>Acidimicrobiia</taxon>
        <taxon>Acidimicrobiales</taxon>
        <taxon>Acidimicrobiaceae</taxon>
        <taxon>Acidiferrimicrobium</taxon>
    </lineage>
</organism>
<keyword evidence="2 4" id="KW-0238">DNA-binding</keyword>
<reference evidence="7 8" key="1">
    <citation type="submission" date="2019-11" db="EMBL/GenBank/DDBJ databases">
        <title>Acidiferrimicrobium australis gen. nov., sp. nov., an acidophilic and obligately heterotrophic, member of the Actinobacteria that catalyses dissimilatory oxido- reduction of iron isolated from metal-rich acidic water in Chile.</title>
        <authorList>
            <person name="Gonzalez D."/>
            <person name="Huber K."/>
            <person name="Hedrich S."/>
            <person name="Rojas-Villalobos C."/>
            <person name="Quatrini R."/>
            <person name="Dinamarca M.A."/>
            <person name="Schwarz A."/>
            <person name="Canales C."/>
            <person name="Nancucheo I."/>
        </authorList>
    </citation>
    <scope>NUCLEOTIDE SEQUENCE [LARGE SCALE GENOMIC DNA]</scope>
    <source>
        <strain evidence="7 8">USS-CCA1</strain>
    </source>
</reference>
<keyword evidence="8" id="KW-1185">Reference proteome</keyword>
<dbReference type="SUPFAM" id="SSF48498">
    <property type="entry name" value="Tetracyclin repressor-like, C-terminal domain"/>
    <property type="match status" value="1"/>
</dbReference>
<dbReference type="Pfam" id="PF00440">
    <property type="entry name" value="TetR_N"/>
    <property type="match status" value="1"/>
</dbReference>
<evidence type="ECO:0000256" key="3">
    <source>
        <dbReference type="ARBA" id="ARBA00023163"/>
    </source>
</evidence>
<dbReference type="PANTHER" id="PTHR30055">
    <property type="entry name" value="HTH-TYPE TRANSCRIPTIONAL REGULATOR RUTR"/>
    <property type="match status" value="1"/>
</dbReference>
<evidence type="ECO:0000259" key="6">
    <source>
        <dbReference type="PROSITE" id="PS50977"/>
    </source>
</evidence>
<feature type="region of interest" description="Disordered" evidence="5">
    <location>
        <begin position="1"/>
        <end position="20"/>
    </location>
</feature>
<evidence type="ECO:0000256" key="5">
    <source>
        <dbReference type="SAM" id="MobiDB-lite"/>
    </source>
</evidence>
<accession>A0ABW9QRT7</accession>
<evidence type="ECO:0000256" key="1">
    <source>
        <dbReference type="ARBA" id="ARBA00023015"/>
    </source>
</evidence>
<gene>
    <name evidence="7" type="ORF">GHK86_06425</name>
</gene>
<dbReference type="Proteomes" id="UP000437736">
    <property type="component" value="Unassembled WGS sequence"/>
</dbReference>
<evidence type="ECO:0000313" key="7">
    <source>
        <dbReference type="EMBL" id="MST32356.1"/>
    </source>
</evidence>
<protein>
    <submittedName>
        <fullName evidence="7">TetR family transcriptional regulator</fullName>
    </submittedName>
</protein>
<keyword evidence="1" id="KW-0805">Transcription regulation</keyword>
<dbReference type="Gene3D" id="1.10.10.60">
    <property type="entry name" value="Homeodomain-like"/>
    <property type="match status" value="1"/>
</dbReference>
<dbReference type="InterPro" id="IPR036271">
    <property type="entry name" value="Tet_transcr_reg_TetR-rel_C_sf"/>
</dbReference>
<dbReference type="InterPro" id="IPR001647">
    <property type="entry name" value="HTH_TetR"/>
</dbReference>
<proteinExistence type="predicted"/>
<comment type="caution">
    <text evidence="7">The sequence shown here is derived from an EMBL/GenBank/DDBJ whole genome shotgun (WGS) entry which is preliminary data.</text>
</comment>
<feature type="domain" description="HTH tetR-type" evidence="6">
    <location>
        <begin position="18"/>
        <end position="78"/>
    </location>
</feature>
<dbReference type="InterPro" id="IPR050109">
    <property type="entry name" value="HTH-type_TetR-like_transc_reg"/>
</dbReference>
<dbReference type="EMBL" id="WJHE01000278">
    <property type="protein sequence ID" value="MST32356.1"/>
    <property type="molecule type" value="Genomic_DNA"/>
</dbReference>
<dbReference type="PROSITE" id="PS01081">
    <property type="entry name" value="HTH_TETR_1"/>
    <property type="match status" value="1"/>
</dbReference>